<dbReference type="EMBL" id="JAOB01000093">
    <property type="protein sequence ID" value="EUA06885.1"/>
    <property type="molecule type" value="Genomic_DNA"/>
</dbReference>
<dbReference type="InterPro" id="IPR016162">
    <property type="entry name" value="Ald_DH_N"/>
</dbReference>
<proteinExistence type="predicted"/>
<dbReference type="SUPFAM" id="SSF53720">
    <property type="entry name" value="ALDH-like"/>
    <property type="match status" value="1"/>
</dbReference>
<dbReference type="Pfam" id="PF00171">
    <property type="entry name" value="Aldedh"/>
    <property type="match status" value="1"/>
</dbReference>
<dbReference type="Gene3D" id="3.40.605.10">
    <property type="entry name" value="Aldehyde Dehydrogenase, Chain A, domain 1"/>
    <property type="match status" value="1"/>
</dbReference>
<sequence length="79" mass="8542">MFVSATTRAAMTERIPHFIDGHRTTGQSQRTADVFNPNTGQVQALVPMAGTTEVDAAVASAVEAQKGWATWNPQRRRGS</sequence>
<gene>
    <name evidence="3" type="ORF">I553_0652</name>
</gene>
<protein>
    <submittedName>
        <fullName evidence="3">Aldehyde dehydrogenase family protein</fullName>
    </submittedName>
</protein>
<reference evidence="3" key="1">
    <citation type="submission" date="2014-01" db="EMBL/GenBank/DDBJ databases">
        <authorList>
            <person name="Brown-Elliot B."/>
            <person name="Wallace R."/>
            <person name="Lenaerts A."/>
            <person name="Ordway D."/>
            <person name="DeGroote M.A."/>
            <person name="Parker T."/>
            <person name="Sizemore C."/>
            <person name="Tallon L.J."/>
            <person name="Sadzewicz L.K."/>
            <person name="Sengamalay N."/>
            <person name="Fraser C.M."/>
            <person name="Hine E."/>
            <person name="Shefchek K.A."/>
            <person name="Das S.P."/>
            <person name="Tettelin H."/>
        </authorList>
    </citation>
    <scope>NUCLEOTIDE SEQUENCE [LARGE SCALE GENOMIC DNA]</scope>
    <source>
        <strain evidence="3">4042</strain>
    </source>
</reference>
<dbReference type="InterPro" id="IPR015590">
    <property type="entry name" value="Aldehyde_DH_dom"/>
</dbReference>
<evidence type="ECO:0000256" key="1">
    <source>
        <dbReference type="ARBA" id="ARBA00023002"/>
    </source>
</evidence>
<accession>X7YKI9</accession>
<feature type="domain" description="Aldehyde dehydrogenase" evidence="2">
    <location>
        <begin position="27"/>
        <end position="77"/>
    </location>
</feature>
<keyword evidence="1" id="KW-0560">Oxidoreductase</keyword>
<evidence type="ECO:0000313" key="3">
    <source>
        <dbReference type="EMBL" id="EUA06885.1"/>
    </source>
</evidence>
<dbReference type="AlphaFoldDB" id="X7YKI9"/>
<comment type="caution">
    <text evidence="3">The sequence shown here is derived from an EMBL/GenBank/DDBJ whole genome shotgun (WGS) entry which is preliminary data.</text>
</comment>
<evidence type="ECO:0000259" key="2">
    <source>
        <dbReference type="Pfam" id="PF00171"/>
    </source>
</evidence>
<name>X7YKI9_MYCXE</name>
<dbReference type="GO" id="GO:0016491">
    <property type="term" value="F:oxidoreductase activity"/>
    <property type="evidence" value="ECO:0007669"/>
    <property type="project" value="UniProtKB-KW"/>
</dbReference>
<organism evidence="3">
    <name type="scientific">Mycobacterium xenopi 4042</name>
    <dbReference type="NCBI Taxonomy" id="1299334"/>
    <lineage>
        <taxon>Bacteria</taxon>
        <taxon>Bacillati</taxon>
        <taxon>Actinomycetota</taxon>
        <taxon>Actinomycetes</taxon>
        <taxon>Mycobacteriales</taxon>
        <taxon>Mycobacteriaceae</taxon>
        <taxon>Mycobacterium</taxon>
    </lineage>
</organism>
<dbReference type="InterPro" id="IPR016161">
    <property type="entry name" value="Ald_DH/histidinol_DH"/>
</dbReference>
<dbReference type="PATRIC" id="fig|1299334.3.peg.10230"/>